<feature type="binding site" evidence="2">
    <location>
        <position position="235"/>
    </location>
    <ligand>
        <name>FAD</name>
        <dbReference type="ChEBI" id="CHEBI:57692"/>
    </ligand>
</feature>
<feature type="binding site" evidence="2">
    <location>
        <position position="93"/>
    </location>
    <ligand>
        <name>FAD</name>
        <dbReference type="ChEBI" id="CHEBI:57692"/>
    </ligand>
</feature>
<dbReference type="PIRSF" id="PIRSF000137">
    <property type="entry name" value="Alcohol_oxidase"/>
    <property type="match status" value="1"/>
</dbReference>
<dbReference type="SUPFAM" id="SSF54373">
    <property type="entry name" value="FAD-linked reductases, C-terminal domain"/>
    <property type="match status" value="1"/>
</dbReference>
<dbReference type="Proteomes" id="UP000326198">
    <property type="component" value="Unassembled WGS sequence"/>
</dbReference>
<dbReference type="InterPro" id="IPR012132">
    <property type="entry name" value="GMC_OxRdtase"/>
</dbReference>
<evidence type="ECO:0000313" key="5">
    <source>
        <dbReference type="Proteomes" id="UP000326198"/>
    </source>
</evidence>
<dbReference type="EMBL" id="ML736167">
    <property type="protein sequence ID" value="KAE8381808.1"/>
    <property type="molecule type" value="Genomic_DNA"/>
</dbReference>
<accession>A0A5N7BJA4</accession>
<evidence type="ECO:0000313" key="4">
    <source>
        <dbReference type="EMBL" id="KAE8381808.1"/>
    </source>
</evidence>
<dbReference type="InterPro" id="IPR007867">
    <property type="entry name" value="GMC_OxRtase_C"/>
</dbReference>
<keyword evidence="2" id="KW-0285">Flavoprotein</keyword>
<dbReference type="PROSITE" id="PS00624">
    <property type="entry name" value="GMC_OXRED_2"/>
    <property type="match status" value="1"/>
</dbReference>
<dbReference type="Pfam" id="PF05199">
    <property type="entry name" value="GMC_oxred_C"/>
    <property type="match status" value="1"/>
</dbReference>
<evidence type="ECO:0000256" key="1">
    <source>
        <dbReference type="ARBA" id="ARBA00010790"/>
    </source>
</evidence>
<keyword evidence="2" id="KW-0274">FAD</keyword>
<dbReference type="InterPro" id="IPR000172">
    <property type="entry name" value="GMC_OxRdtase_N"/>
</dbReference>
<dbReference type="InterPro" id="IPR036188">
    <property type="entry name" value="FAD/NAD-bd_sf"/>
</dbReference>
<comment type="similarity">
    <text evidence="1">Belongs to the GMC oxidoreductase family.</text>
</comment>
<evidence type="ECO:0000259" key="3">
    <source>
        <dbReference type="PROSITE" id="PS00624"/>
    </source>
</evidence>
<reference evidence="4 5" key="1">
    <citation type="submission" date="2019-04" db="EMBL/GenBank/DDBJ databases">
        <title>Friends and foes A comparative genomics studyof 23 Aspergillus species from section Flavi.</title>
        <authorList>
            <consortium name="DOE Joint Genome Institute"/>
            <person name="Kjaerbolling I."/>
            <person name="Vesth T."/>
            <person name="Frisvad J.C."/>
            <person name="Nybo J.L."/>
            <person name="Theobald S."/>
            <person name="Kildgaard S."/>
            <person name="Isbrandt T."/>
            <person name="Kuo A."/>
            <person name="Sato A."/>
            <person name="Lyhne E.K."/>
            <person name="Kogle M.E."/>
            <person name="Wiebenga A."/>
            <person name="Kun R.S."/>
            <person name="Lubbers R.J."/>
            <person name="Makela M.R."/>
            <person name="Barry K."/>
            <person name="Chovatia M."/>
            <person name="Clum A."/>
            <person name="Daum C."/>
            <person name="Haridas S."/>
            <person name="He G."/>
            <person name="LaButti K."/>
            <person name="Lipzen A."/>
            <person name="Mondo S."/>
            <person name="Riley R."/>
            <person name="Salamov A."/>
            <person name="Simmons B.A."/>
            <person name="Magnuson J.K."/>
            <person name="Henrissat B."/>
            <person name="Mortensen U.H."/>
            <person name="Larsen T.O."/>
            <person name="Devries R.P."/>
            <person name="Grigoriev I.V."/>
            <person name="Machida M."/>
            <person name="Baker S.E."/>
            <person name="Andersen M.R."/>
        </authorList>
    </citation>
    <scope>NUCLEOTIDE SEQUENCE [LARGE SCALE GENOMIC DNA]</scope>
    <source>
        <strain evidence="4 5">IBT 29228</strain>
    </source>
</reference>
<gene>
    <name evidence="4" type="ORF">BDV26DRAFT_300753</name>
</gene>
<dbReference type="GO" id="GO:0050660">
    <property type="term" value="F:flavin adenine dinucleotide binding"/>
    <property type="evidence" value="ECO:0007669"/>
    <property type="project" value="InterPro"/>
</dbReference>
<dbReference type="Gene3D" id="3.30.560.10">
    <property type="entry name" value="Glucose Oxidase, domain 3"/>
    <property type="match status" value="1"/>
</dbReference>
<keyword evidence="5" id="KW-1185">Reference proteome</keyword>
<dbReference type="GO" id="GO:0016614">
    <property type="term" value="F:oxidoreductase activity, acting on CH-OH group of donors"/>
    <property type="evidence" value="ECO:0007669"/>
    <property type="project" value="InterPro"/>
</dbReference>
<feature type="domain" description="Glucose-methanol-choline oxidoreductase N-terminal" evidence="3">
    <location>
        <begin position="276"/>
        <end position="290"/>
    </location>
</feature>
<dbReference type="PANTHER" id="PTHR11552">
    <property type="entry name" value="GLUCOSE-METHANOL-CHOLINE GMC OXIDOREDUCTASE"/>
    <property type="match status" value="1"/>
</dbReference>
<comment type="cofactor">
    <cofactor evidence="2">
        <name>FAD</name>
        <dbReference type="ChEBI" id="CHEBI:57692"/>
    </cofactor>
</comment>
<dbReference type="OrthoDB" id="269227at2759"/>
<organism evidence="4 5">
    <name type="scientific">Aspergillus bertholletiae</name>
    <dbReference type="NCBI Taxonomy" id="1226010"/>
    <lineage>
        <taxon>Eukaryota</taxon>
        <taxon>Fungi</taxon>
        <taxon>Dikarya</taxon>
        <taxon>Ascomycota</taxon>
        <taxon>Pezizomycotina</taxon>
        <taxon>Eurotiomycetes</taxon>
        <taxon>Eurotiomycetidae</taxon>
        <taxon>Eurotiales</taxon>
        <taxon>Aspergillaceae</taxon>
        <taxon>Aspergillus</taxon>
        <taxon>Aspergillus subgen. Circumdati</taxon>
    </lineage>
</organism>
<dbReference type="PANTHER" id="PTHR11552:SF210">
    <property type="entry name" value="GLUCOSE-METHANOL-CHOLINE OXIDOREDUCTASE N-TERMINAL DOMAIN-CONTAINING PROTEIN-RELATED"/>
    <property type="match status" value="1"/>
</dbReference>
<dbReference type="Gene3D" id="3.50.50.60">
    <property type="entry name" value="FAD/NAD(P)-binding domain"/>
    <property type="match status" value="1"/>
</dbReference>
<dbReference type="AlphaFoldDB" id="A0A5N7BJA4"/>
<sequence>MAPPIKPSYDYIIVGAGSGGLVLASRLSEDAHHNILLLEAGPNRMGSPEVETPGPAVALYGDPRVDWDYLSVPQVHANNRQLGQPRGRIVGGTSAINFSVIMYPSRADFAAWQSLGNQGWGPDSMAPYLRKFQAFTPPRHATTNSCLKPENQGTDGPIPVTMSDQYTEMNKAWDETFAKCGWYNEDDPINGKKLGAFLAPVSVDASTGRRGYAAAYYSPSVAKRPNLQLLPNAMVCRVLFTSELNGTVRATGVEIDTGDGEIRTVAASREVILCAGSLGSPLLLERSGIGSQELLQRQQIPVVINRPGVGENLQDHCLSVSTLELAESYSSVLAPGTPMSTACLPPVDSHGLLSREEVEGLLDQHLSHPAGGSQEALSLGLEKQHALQKQMLLDCEHPSSQYILMPLGIHTQPCINTILDVLSPSLTQTSKQKSISILTLLNHPFSRGSVHIQSTNYNDRPVYDPNYLSQTLDLEILARHTRFLHHLTKITPLASILKGACVTGEDSAEQPHDIERTKEMVRNHLFHCFHPVGTCAMMASELGGVVDPQLRVYGTSNLRVVDASIFPLLPVGNIVAVIYAVAERAADIIRGQC</sequence>
<name>A0A5N7BJA4_9EURO</name>
<evidence type="ECO:0000256" key="2">
    <source>
        <dbReference type="PIRSR" id="PIRSR000137-2"/>
    </source>
</evidence>
<dbReference type="SUPFAM" id="SSF51905">
    <property type="entry name" value="FAD/NAD(P)-binding domain"/>
    <property type="match status" value="1"/>
</dbReference>
<dbReference type="Pfam" id="PF00732">
    <property type="entry name" value="GMC_oxred_N"/>
    <property type="match status" value="1"/>
</dbReference>
<proteinExistence type="inferred from homology"/>
<feature type="binding site" evidence="2">
    <location>
        <begin position="97"/>
        <end position="100"/>
    </location>
    <ligand>
        <name>FAD</name>
        <dbReference type="ChEBI" id="CHEBI:57692"/>
    </ligand>
</feature>
<protein>
    <submittedName>
        <fullName evidence="4">Aryl-alcohol dehydrogenase</fullName>
    </submittedName>
</protein>